<dbReference type="EMBL" id="JAWLNX010000027">
    <property type="protein sequence ID" value="MEB3371378.1"/>
    <property type="molecule type" value="Genomic_DNA"/>
</dbReference>
<dbReference type="PROSITE" id="PS01124">
    <property type="entry name" value="HTH_ARAC_FAMILY_2"/>
    <property type="match status" value="1"/>
</dbReference>
<evidence type="ECO:0000256" key="1">
    <source>
        <dbReference type="ARBA" id="ARBA00023015"/>
    </source>
</evidence>
<dbReference type="Gene3D" id="1.10.10.60">
    <property type="entry name" value="Homeodomain-like"/>
    <property type="match status" value="1"/>
</dbReference>
<dbReference type="Pfam" id="PF12625">
    <property type="entry name" value="Arabinose_bd"/>
    <property type="match status" value="1"/>
</dbReference>
<dbReference type="Proteomes" id="UP001327093">
    <property type="component" value="Unassembled WGS sequence"/>
</dbReference>
<name>A0ABU6AII6_9PSEU</name>
<evidence type="ECO:0000256" key="3">
    <source>
        <dbReference type="ARBA" id="ARBA00023163"/>
    </source>
</evidence>
<reference evidence="5 6" key="1">
    <citation type="submission" date="2023-10" db="EMBL/GenBank/DDBJ databases">
        <title>Saccharopolyspora sp. nov., isolated from mangrove soil.</title>
        <authorList>
            <person name="Lu Y."/>
            <person name="Liu W."/>
        </authorList>
    </citation>
    <scope>NUCLEOTIDE SEQUENCE [LARGE SCALE GENOMIC DNA]</scope>
    <source>
        <strain evidence="5 6">S2-29</strain>
    </source>
</reference>
<dbReference type="InterPro" id="IPR018060">
    <property type="entry name" value="HTH_AraC"/>
</dbReference>
<dbReference type="SUPFAM" id="SSF46689">
    <property type="entry name" value="Homeodomain-like"/>
    <property type="match status" value="1"/>
</dbReference>
<proteinExistence type="predicted"/>
<dbReference type="RefSeq" id="WP_324268813.1">
    <property type="nucleotide sequence ID" value="NZ_JAWLNX010000027.1"/>
</dbReference>
<feature type="domain" description="HTH araC/xylS-type" evidence="4">
    <location>
        <begin position="238"/>
        <end position="336"/>
    </location>
</feature>
<dbReference type="SMART" id="SM00342">
    <property type="entry name" value="HTH_ARAC"/>
    <property type="match status" value="1"/>
</dbReference>
<comment type="caution">
    <text evidence="5">The sequence shown here is derived from an EMBL/GenBank/DDBJ whole genome shotgun (WGS) entry which is preliminary data.</text>
</comment>
<keyword evidence="1" id="KW-0805">Transcription regulation</keyword>
<dbReference type="InterPro" id="IPR009057">
    <property type="entry name" value="Homeodomain-like_sf"/>
</dbReference>
<keyword evidence="2" id="KW-0238">DNA-binding</keyword>
<evidence type="ECO:0000256" key="2">
    <source>
        <dbReference type="ARBA" id="ARBA00023125"/>
    </source>
</evidence>
<gene>
    <name evidence="5" type="ORF">R4I43_28635</name>
</gene>
<keyword evidence="6" id="KW-1185">Reference proteome</keyword>
<organism evidence="5 6">
    <name type="scientific">Saccharopolyspora mangrovi</name>
    <dbReference type="NCBI Taxonomy" id="3082379"/>
    <lineage>
        <taxon>Bacteria</taxon>
        <taxon>Bacillati</taxon>
        <taxon>Actinomycetota</taxon>
        <taxon>Actinomycetes</taxon>
        <taxon>Pseudonocardiales</taxon>
        <taxon>Pseudonocardiaceae</taxon>
        <taxon>Saccharopolyspora</taxon>
    </lineage>
</organism>
<evidence type="ECO:0000313" key="5">
    <source>
        <dbReference type="EMBL" id="MEB3371378.1"/>
    </source>
</evidence>
<accession>A0ABU6AII6</accession>
<evidence type="ECO:0000313" key="6">
    <source>
        <dbReference type="Proteomes" id="UP001327093"/>
    </source>
</evidence>
<dbReference type="PANTHER" id="PTHR47894">
    <property type="entry name" value="HTH-TYPE TRANSCRIPTIONAL REGULATOR GADX"/>
    <property type="match status" value="1"/>
</dbReference>
<dbReference type="PANTHER" id="PTHR47894:SF4">
    <property type="entry name" value="HTH-TYPE TRANSCRIPTIONAL REGULATOR GADX"/>
    <property type="match status" value="1"/>
</dbReference>
<sequence length="348" mass="38140">MRDIDLPIRASIFRGLSALVSQAGGVGPELLAAYGLDEAKIDQGDSFVSFRLLERVLEQTARRFALADLGLRMAAQQDVQMIGPLAIAMQNSRTIGEAIECAKRYLFVYSPALTLDETEDPLGNPGVAGLRYATTTGNTSPQTIDYGIGIVHRILTLVNGHTPYGLWSVQLPHPRLAPESVYRDYFGAEVRFNCPSAVLRVPSRLFSTPISGGNELLRDIAMDYLDTHFGHQKVPISDLVAAILSEQLGSDGPDLPKVARLLSLHPRSLQRALSEEGTTFTDVVDHVRRSQALDLITTTDLPFSQIAARLGMHEQSSLTRAVRRWFGTSPSRLRHAGQEPTGQSAWIE</sequence>
<keyword evidence="3" id="KW-0804">Transcription</keyword>
<dbReference type="Pfam" id="PF12833">
    <property type="entry name" value="HTH_18"/>
    <property type="match status" value="1"/>
</dbReference>
<dbReference type="InterPro" id="IPR032687">
    <property type="entry name" value="AraC-type_N"/>
</dbReference>
<protein>
    <submittedName>
        <fullName evidence="5">AraC family transcriptional regulator ligand-binding domain-containing protein</fullName>
    </submittedName>
</protein>
<evidence type="ECO:0000259" key="4">
    <source>
        <dbReference type="PROSITE" id="PS01124"/>
    </source>
</evidence>